<reference evidence="1" key="1">
    <citation type="submission" date="2021-02" db="EMBL/GenBank/DDBJ databases">
        <authorList>
            <person name="Dougan E. K."/>
            <person name="Rhodes N."/>
            <person name="Thang M."/>
            <person name="Chan C."/>
        </authorList>
    </citation>
    <scope>NUCLEOTIDE SEQUENCE</scope>
</reference>
<evidence type="ECO:0000313" key="2">
    <source>
        <dbReference type="Proteomes" id="UP000601435"/>
    </source>
</evidence>
<dbReference type="Proteomes" id="UP000601435">
    <property type="component" value="Unassembled WGS sequence"/>
</dbReference>
<dbReference type="AlphaFoldDB" id="A0A812LN11"/>
<feature type="non-terminal residue" evidence="1">
    <location>
        <position position="165"/>
    </location>
</feature>
<comment type="caution">
    <text evidence="1">The sequence shown here is derived from an EMBL/GenBank/DDBJ whole genome shotgun (WGS) entry which is preliminary data.</text>
</comment>
<proteinExistence type="predicted"/>
<dbReference type="EMBL" id="CAJNJA010009093">
    <property type="protein sequence ID" value="CAE7243043.1"/>
    <property type="molecule type" value="Genomic_DNA"/>
</dbReference>
<accession>A0A812LN11</accession>
<name>A0A812LN11_9DINO</name>
<protein>
    <submittedName>
        <fullName evidence="1">Uncharacterized protein</fullName>
    </submittedName>
</protein>
<dbReference type="OrthoDB" id="415663at2759"/>
<sequence>MHNIDLAVIPDLAISLLLDWTDNKDYVAGQYRPTRLRALYGSYDNFIGREMDRADAKLFSAEVLKPNSSTFVSVSQHYLSAAAARGLLVWMAKAAQDFAAASPTRENHWRAGVCLGLLKLQQIAMEHGRVLPEEQRELSVEYYMWHLRPKIHHVEHMVMDHVAFG</sequence>
<gene>
    <name evidence="1" type="ORF">SNEC2469_LOCUS4558</name>
</gene>
<evidence type="ECO:0000313" key="1">
    <source>
        <dbReference type="EMBL" id="CAE7243043.1"/>
    </source>
</evidence>
<organism evidence="1 2">
    <name type="scientific">Symbiodinium necroappetens</name>
    <dbReference type="NCBI Taxonomy" id="1628268"/>
    <lineage>
        <taxon>Eukaryota</taxon>
        <taxon>Sar</taxon>
        <taxon>Alveolata</taxon>
        <taxon>Dinophyceae</taxon>
        <taxon>Suessiales</taxon>
        <taxon>Symbiodiniaceae</taxon>
        <taxon>Symbiodinium</taxon>
    </lineage>
</organism>
<keyword evidence="2" id="KW-1185">Reference proteome</keyword>